<dbReference type="RefSeq" id="WP_124947441.1">
    <property type="nucleotide sequence ID" value="NZ_BHVT01000073.1"/>
</dbReference>
<proteinExistence type="predicted"/>
<accession>A0A4R3YFF4</accession>
<dbReference type="AlphaFoldDB" id="A0A4R3YFF4"/>
<dbReference type="GO" id="GO:0007005">
    <property type="term" value="P:mitochondrion organization"/>
    <property type="evidence" value="ECO:0007669"/>
    <property type="project" value="TreeGrafter"/>
</dbReference>
<dbReference type="InterPro" id="IPR003959">
    <property type="entry name" value="ATPase_AAA_core"/>
</dbReference>
<dbReference type="GO" id="GO:0016887">
    <property type="term" value="F:ATP hydrolysis activity"/>
    <property type="evidence" value="ECO:0007669"/>
    <property type="project" value="InterPro"/>
</dbReference>
<protein>
    <submittedName>
        <fullName evidence="2">ATP-dependent Lon protease</fullName>
    </submittedName>
</protein>
<dbReference type="PANTHER" id="PTHR43718">
    <property type="entry name" value="LON PROTEASE"/>
    <property type="match status" value="1"/>
</dbReference>
<dbReference type="Proteomes" id="UP000295367">
    <property type="component" value="Unassembled WGS sequence"/>
</dbReference>
<evidence type="ECO:0000259" key="1">
    <source>
        <dbReference type="SMART" id="SM00382"/>
    </source>
</evidence>
<dbReference type="SUPFAM" id="SSF52540">
    <property type="entry name" value="P-loop containing nucleoside triphosphate hydrolases"/>
    <property type="match status" value="1"/>
</dbReference>
<keyword evidence="3" id="KW-1185">Reference proteome</keyword>
<reference evidence="2 3" key="1">
    <citation type="submission" date="2019-03" db="EMBL/GenBank/DDBJ databases">
        <title>Genomic Encyclopedia of Type Strains, Phase IV (KMG-IV): sequencing the most valuable type-strain genomes for metagenomic binning, comparative biology and taxonomic classification.</title>
        <authorList>
            <person name="Goeker M."/>
        </authorList>
    </citation>
    <scope>NUCLEOTIDE SEQUENCE [LARGE SCALE GENOMIC DNA]</scope>
    <source>
        <strain evidence="2 3">DSM 100309</strain>
    </source>
</reference>
<dbReference type="EMBL" id="SMCO01000001">
    <property type="protein sequence ID" value="TCV90652.1"/>
    <property type="molecule type" value="Genomic_DNA"/>
</dbReference>
<dbReference type="InterPro" id="IPR027417">
    <property type="entry name" value="P-loop_NTPase"/>
</dbReference>
<feature type="domain" description="AAA+ ATPase" evidence="1">
    <location>
        <begin position="93"/>
        <end position="237"/>
    </location>
</feature>
<gene>
    <name evidence="2" type="ORF">EDC63_101626</name>
</gene>
<keyword evidence="2" id="KW-0378">Hydrolase</keyword>
<evidence type="ECO:0000313" key="2">
    <source>
        <dbReference type="EMBL" id="TCV90652.1"/>
    </source>
</evidence>
<keyword evidence="2" id="KW-0645">Protease</keyword>
<evidence type="ECO:0000313" key="3">
    <source>
        <dbReference type="Proteomes" id="UP000295367"/>
    </source>
</evidence>
<name>A0A4R3YFF4_9PROT</name>
<dbReference type="PANTHER" id="PTHR43718:SF2">
    <property type="entry name" value="LON PROTEASE HOMOLOG, MITOCHONDRIAL"/>
    <property type="match status" value="1"/>
</dbReference>
<comment type="caution">
    <text evidence="2">The sequence shown here is derived from an EMBL/GenBank/DDBJ whole genome shotgun (WGS) entry which is preliminary data.</text>
</comment>
<dbReference type="InterPro" id="IPR003593">
    <property type="entry name" value="AAA+_ATPase"/>
</dbReference>
<dbReference type="GO" id="GO:0006515">
    <property type="term" value="P:protein quality control for misfolded or incompletely synthesized proteins"/>
    <property type="evidence" value="ECO:0007669"/>
    <property type="project" value="TreeGrafter"/>
</dbReference>
<dbReference type="GO" id="GO:0004252">
    <property type="term" value="F:serine-type endopeptidase activity"/>
    <property type="evidence" value="ECO:0007669"/>
    <property type="project" value="InterPro"/>
</dbReference>
<dbReference type="SMART" id="SM00382">
    <property type="entry name" value="AAA"/>
    <property type="match status" value="1"/>
</dbReference>
<dbReference type="GO" id="GO:0051131">
    <property type="term" value="P:chaperone-mediated protein complex assembly"/>
    <property type="evidence" value="ECO:0007669"/>
    <property type="project" value="TreeGrafter"/>
</dbReference>
<dbReference type="GO" id="GO:0004176">
    <property type="term" value="F:ATP-dependent peptidase activity"/>
    <property type="evidence" value="ECO:0007669"/>
    <property type="project" value="InterPro"/>
</dbReference>
<dbReference type="Gene3D" id="3.40.50.300">
    <property type="entry name" value="P-loop containing nucleotide triphosphate hydrolases"/>
    <property type="match status" value="1"/>
</dbReference>
<dbReference type="Pfam" id="PF00004">
    <property type="entry name" value="AAA"/>
    <property type="match status" value="1"/>
</dbReference>
<dbReference type="GO" id="GO:0005524">
    <property type="term" value="F:ATP binding"/>
    <property type="evidence" value="ECO:0007669"/>
    <property type="project" value="InterPro"/>
</dbReference>
<dbReference type="GO" id="GO:0003697">
    <property type="term" value="F:single-stranded DNA binding"/>
    <property type="evidence" value="ECO:0007669"/>
    <property type="project" value="TreeGrafter"/>
</dbReference>
<dbReference type="InterPro" id="IPR027065">
    <property type="entry name" value="Lon_Prtase"/>
</dbReference>
<dbReference type="OrthoDB" id="8552455at2"/>
<organism evidence="2 3">
    <name type="scientific">Sulfurirhabdus autotrophica</name>
    <dbReference type="NCBI Taxonomy" id="1706046"/>
    <lineage>
        <taxon>Bacteria</taxon>
        <taxon>Pseudomonadati</taxon>
        <taxon>Pseudomonadota</taxon>
        <taxon>Betaproteobacteria</taxon>
        <taxon>Nitrosomonadales</taxon>
        <taxon>Sulfuricellaceae</taxon>
        <taxon>Sulfurirhabdus</taxon>
    </lineage>
</organism>
<sequence length="321" mass="35306">MTATIQIPIAGYKSIYSVADVDRAMEDSSASKNDSLKSLYEKMIRSGGMRYIIKPSSTEGIDSLYESSPNFTEVIDNFKKHMSLAISGNEPMQITPILLLGEPGLGKTYFAKSVAKILGTGFEFISMSSLTAGWVLSGASSQWTNAKPGKVAQSLVNGEYANPLITLDEVDKAGGDSRYDPMGALYSLLEQDTAKHFKDEFIEVSVDASHILWIATANDESSIPEPILNRMNVYTIERPDYEGSLKIALAVYQDILNDHNWGFPTEPAQNVLEKLASIAPRDMRKLLIDAFGNAKLANRDKLQPEDLHTEKLGKGKNRIGF</sequence>